<organism evidence="1 2">
    <name type="scientific">Undibacterium squillarum</name>
    <dbReference type="NCBI Taxonomy" id="1131567"/>
    <lineage>
        <taxon>Bacteria</taxon>
        <taxon>Pseudomonadati</taxon>
        <taxon>Pseudomonadota</taxon>
        <taxon>Betaproteobacteria</taxon>
        <taxon>Burkholderiales</taxon>
        <taxon>Oxalobacteraceae</taxon>
        <taxon>Undibacterium</taxon>
    </lineage>
</organism>
<reference evidence="2" key="1">
    <citation type="journal article" date="2019" name="Int. J. Syst. Evol. Microbiol.">
        <title>The Global Catalogue of Microorganisms (GCM) 10K type strain sequencing project: providing services to taxonomists for standard genome sequencing and annotation.</title>
        <authorList>
            <consortium name="The Broad Institute Genomics Platform"/>
            <consortium name="The Broad Institute Genome Sequencing Center for Infectious Disease"/>
            <person name="Wu L."/>
            <person name="Ma J."/>
        </authorList>
    </citation>
    <scope>NUCLEOTIDE SEQUENCE [LARGE SCALE GENOMIC DNA]</scope>
    <source>
        <strain evidence="2">KCTC 23917</strain>
    </source>
</reference>
<gene>
    <name evidence="1" type="ORF">GCM10010946_10550</name>
</gene>
<keyword evidence="2" id="KW-1185">Reference proteome</keyword>
<dbReference type="Gene3D" id="3.40.630.30">
    <property type="match status" value="1"/>
</dbReference>
<accession>A0ABQ2XUL8</accession>
<dbReference type="Proteomes" id="UP000653343">
    <property type="component" value="Unassembled WGS sequence"/>
</dbReference>
<dbReference type="RefSeq" id="WP_189356006.1">
    <property type="nucleotide sequence ID" value="NZ_BMYU01000002.1"/>
</dbReference>
<evidence type="ECO:0008006" key="3">
    <source>
        <dbReference type="Google" id="ProtNLM"/>
    </source>
</evidence>
<dbReference type="SUPFAM" id="SSF55729">
    <property type="entry name" value="Acyl-CoA N-acyltransferases (Nat)"/>
    <property type="match status" value="1"/>
</dbReference>
<name>A0ABQ2XUL8_9BURK</name>
<evidence type="ECO:0000313" key="2">
    <source>
        <dbReference type="Proteomes" id="UP000653343"/>
    </source>
</evidence>
<dbReference type="InterPro" id="IPR016181">
    <property type="entry name" value="Acyl_CoA_acyltransferase"/>
</dbReference>
<comment type="caution">
    <text evidence="1">The sequence shown here is derived from an EMBL/GenBank/DDBJ whole genome shotgun (WGS) entry which is preliminary data.</text>
</comment>
<evidence type="ECO:0000313" key="1">
    <source>
        <dbReference type="EMBL" id="GGX35113.1"/>
    </source>
</evidence>
<protein>
    <recommendedName>
        <fullName evidence="3">BioF2-like acetyltransferase domain-containing protein</fullName>
    </recommendedName>
</protein>
<proteinExistence type="predicted"/>
<dbReference type="EMBL" id="BMYU01000002">
    <property type="protein sequence ID" value="GGX35113.1"/>
    <property type="molecule type" value="Genomic_DNA"/>
</dbReference>
<sequence>MYQHHWKNRLLQTLRPLQQQANQVQSWLKLQNLTLTSGKLTGSDTSIRMLTLGSSNLLLQAFFEAASTRSRVIGQVKPLHAAKVFKEYRQNADLILLPCTPFSPPADETSLLLPDYLDATILFDESEEQWRKNLRELNKRGLKQAAKRQYQFRAGSTVQDYELFYHRMLQPYVQQRHGYHAYVESCDAFCADTHGAVLEFVELDGRPVAGFHLKLSARHPLAYFNKIGLSAEASADKHLMRELNCLIYQRMVQLAREAGHHGVHLGQTPPILDNGITWYKAGWGAVFSPNLSLQRYRLHFCSERAPLIQQHAHPLVTLQHGRLCAQLWCNAENREDLQAQARGWQFKGLDALYFSEPGAAGKS</sequence>